<protein>
    <submittedName>
        <fullName evidence="1">Uncharacterized protein</fullName>
    </submittedName>
</protein>
<dbReference type="OrthoDB" id="1359750at2"/>
<dbReference type="HOGENOM" id="CLU_1812214_0_0_10"/>
<organism evidence="1 2">
    <name type="scientific">Kordia algicida OT-1</name>
    <dbReference type="NCBI Taxonomy" id="391587"/>
    <lineage>
        <taxon>Bacteria</taxon>
        <taxon>Pseudomonadati</taxon>
        <taxon>Bacteroidota</taxon>
        <taxon>Flavobacteriia</taxon>
        <taxon>Flavobacteriales</taxon>
        <taxon>Flavobacteriaceae</taxon>
        <taxon>Kordia</taxon>
    </lineage>
</organism>
<keyword evidence="2" id="KW-1185">Reference proteome</keyword>
<dbReference type="AlphaFoldDB" id="A9DMS6"/>
<evidence type="ECO:0000313" key="1">
    <source>
        <dbReference type="EMBL" id="EDP97776.1"/>
    </source>
</evidence>
<dbReference type="EMBL" id="ABIB01000002">
    <property type="protein sequence ID" value="EDP97776.1"/>
    <property type="molecule type" value="Genomic_DNA"/>
</dbReference>
<dbReference type="Proteomes" id="UP000002945">
    <property type="component" value="Unassembled WGS sequence"/>
</dbReference>
<gene>
    <name evidence="1" type="ORF">KAOT1_21477</name>
</gene>
<reference evidence="1 2" key="1">
    <citation type="journal article" date="2011" name="J. Bacteriol.">
        <title>Genome sequence of the algicidal bacterium Kordia algicida OT-1.</title>
        <authorList>
            <person name="Lee H.S."/>
            <person name="Kang S.G."/>
            <person name="Kwon K.K."/>
            <person name="Lee J.H."/>
            <person name="Kim S.J."/>
        </authorList>
    </citation>
    <scope>NUCLEOTIDE SEQUENCE [LARGE SCALE GENOMIC DNA]</scope>
    <source>
        <strain evidence="1 2">OT-1</strain>
    </source>
</reference>
<dbReference type="RefSeq" id="WP_007096824.1">
    <property type="nucleotide sequence ID" value="NZ_CP142125.1"/>
</dbReference>
<dbReference type="STRING" id="391587.KAOT1_21477"/>
<sequence length="150" mass="18020">MCKFENNFLLCSCSDDLEKSDIDWILKRHSKKQPVQSHKIIGQINIPEEFKHFTNEDYERIYEEGLKLAALHKVRKAELKNTFINIQFELNDRNCFDKDFTFHENDVLSIRLDAEAKVWADFVYKNSFWKIFEIKRFEYDSVNKGKIKCI</sequence>
<evidence type="ECO:0000313" key="2">
    <source>
        <dbReference type="Proteomes" id="UP000002945"/>
    </source>
</evidence>
<comment type="caution">
    <text evidence="1">The sequence shown here is derived from an EMBL/GenBank/DDBJ whole genome shotgun (WGS) entry which is preliminary data.</text>
</comment>
<name>A9DMS6_9FLAO</name>
<proteinExistence type="predicted"/>
<accession>A9DMS6</accession>